<keyword evidence="4" id="KW-0143">Chaperone</keyword>
<dbReference type="EMBL" id="APJX01000003">
    <property type="protein sequence ID" value="EMS80141.1"/>
    <property type="molecule type" value="Genomic_DNA"/>
</dbReference>
<keyword evidence="1" id="KW-0963">Cytoplasm</keyword>
<sequence>MIKKDIFKQDVKARFKAAAKDRVHRFVMADNKIKGAMVHATLMVNEMRASHELGPVETLILGQAYIAGALLSTTLKGEDRISLSIECSGPIKGLDVEANGYGEVRGFLKTPEIVASDSAHTQSLSALFGAGFLTVTKYLEDARHPYSSRVHLAHGTIAQDLAAYFLESEQIPTGLNLSVVFDENQAVTGAGGIFLQGMPGADLQSLDIAEQILGQMDPPGQTLARGKSVENVVMETFAPLSPRLLDQTRVSFFCRCSRERMQGYLKNLSPDVRTDILENGPFPLEIRCHYCHSVYHFTQKALSRVLG</sequence>
<dbReference type="Proteomes" id="UP000014216">
    <property type="component" value="Unassembled WGS sequence"/>
</dbReference>
<evidence type="ECO:0000256" key="2">
    <source>
        <dbReference type="ARBA" id="ARBA00022833"/>
    </source>
</evidence>
<dbReference type="InterPro" id="IPR000397">
    <property type="entry name" value="Heat_shock_Hsp33"/>
</dbReference>
<evidence type="ECO:0000313" key="6">
    <source>
        <dbReference type="EMBL" id="EMS78454.1"/>
    </source>
</evidence>
<dbReference type="SUPFAM" id="SSF118352">
    <property type="entry name" value="HSP33 redox switch-like"/>
    <property type="match status" value="1"/>
</dbReference>
<accession>S0FZ09</accession>
<keyword evidence="3" id="KW-1015">Disulfide bond</keyword>
<comment type="caution">
    <text evidence="6">The sequence shown here is derived from an EMBL/GenBank/DDBJ whole genome shotgun (WGS) entry which is preliminary data.</text>
</comment>
<proteinExistence type="predicted"/>
<dbReference type="PANTHER" id="PTHR30111">
    <property type="entry name" value="33 KDA CHAPERONIN"/>
    <property type="match status" value="1"/>
</dbReference>
<evidence type="ECO:0000256" key="4">
    <source>
        <dbReference type="ARBA" id="ARBA00023186"/>
    </source>
</evidence>
<dbReference type="AlphaFoldDB" id="S0FZ09"/>
<dbReference type="PIRSF" id="PIRSF005261">
    <property type="entry name" value="Heat_shock_Hsp33"/>
    <property type="match status" value="1"/>
</dbReference>
<dbReference type="Gene3D" id="3.55.30.10">
    <property type="entry name" value="Hsp33 domain"/>
    <property type="match status" value="1"/>
</dbReference>
<evidence type="ECO:0000256" key="3">
    <source>
        <dbReference type="ARBA" id="ARBA00023157"/>
    </source>
</evidence>
<dbReference type="GO" id="GO:0005737">
    <property type="term" value="C:cytoplasm"/>
    <property type="evidence" value="ECO:0007669"/>
    <property type="project" value="InterPro"/>
</dbReference>
<dbReference type="SUPFAM" id="SSF64397">
    <property type="entry name" value="Hsp33 domain"/>
    <property type="match status" value="1"/>
</dbReference>
<dbReference type="GO" id="GO:0051082">
    <property type="term" value="F:unfolded protein binding"/>
    <property type="evidence" value="ECO:0007669"/>
    <property type="project" value="InterPro"/>
</dbReference>
<dbReference type="PANTHER" id="PTHR30111:SF1">
    <property type="entry name" value="33 KDA CHAPERONIN"/>
    <property type="match status" value="1"/>
</dbReference>
<protein>
    <submittedName>
        <fullName evidence="6">33 kDa chaperonin Hsp33</fullName>
    </submittedName>
</protein>
<dbReference type="GO" id="GO:0042026">
    <property type="term" value="P:protein refolding"/>
    <property type="evidence" value="ECO:0007669"/>
    <property type="project" value="TreeGrafter"/>
</dbReference>
<keyword evidence="8" id="KW-1185">Reference proteome</keyword>
<evidence type="ECO:0000313" key="8">
    <source>
        <dbReference type="Proteomes" id="UP000014216"/>
    </source>
</evidence>
<keyword evidence="5" id="KW-0676">Redox-active center</keyword>
<dbReference type="InterPro" id="IPR016154">
    <property type="entry name" value="Heat_shock_Hsp33_C"/>
</dbReference>
<dbReference type="OrthoDB" id="9793753at2"/>
<dbReference type="CDD" id="cd00498">
    <property type="entry name" value="Hsp33"/>
    <property type="match status" value="1"/>
</dbReference>
<evidence type="ECO:0000256" key="5">
    <source>
        <dbReference type="ARBA" id="ARBA00023284"/>
    </source>
</evidence>
<dbReference type="RefSeq" id="WP_006965481.1">
    <property type="nucleotide sequence ID" value="NZ_APJX01000003.1"/>
</dbReference>
<gene>
    <name evidence="6" type="primary">hslO</name>
    <name evidence="7" type="ORF">Dpo_3c02850</name>
    <name evidence="6" type="ORF">Dpo_8c01210</name>
</gene>
<organism evidence="6 8">
    <name type="scientific">Desulfotignum phosphitoxidans DSM 13687</name>
    <dbReference type="NCBI Taxonomy" id="1286635"/>
    <lineage>
        <taxon>Bacteria</taxon>
        <taxon>Pseudomonadati</taxon>
        <taxon>Thermodesulfobacteriota</taxon>
        <taxon>Desulfobacteria</taxon>
        <taxon>Desulfobacterales</taxon>
        <taxon>Desulfobacteraceae</taxon>
        <taxon>Desulfotignum</taxon>
    </lineage>
</organism>
<evidence type="ECO:0000313" key="7">
    <source>
        <dbReference type="EMBL" id="EMS80141.1"/>
    </source>
</evidence>
<dbReference type="Pfam" id="PF01430">
    <property type="entry name" value="HSP33"/>
    <property type="match status" value="1"/>
</dbReference>
<evidence type="ECO:0000256" key="1">
    <source>
        <dbReference type="ARBA" id="ARBA00022490"/>
    </source>
</evidence>
<dbReference type="EMBL" id="APJX01000008">
    <property type="protein sequence ID" value="EMS78454.1"/>
    <property type="molecule type" value="Genomic_DNA"/>
</dbReference>
<dbReference type="Gene3D" id="3.90.1280.10">
    <property type="entry name" value="HSP33 redox switch-like"/>
    <property type="match status" value="1"/>
</dbReference>
<dbReference type="GO" id="GO:0044183">
    <property type="term" value="F:protein folding chaperone"/>
    <property type="evidence" value="ECO:0007669"/>
    <property type="project" value="TreeGrafter"/>
</dbReference>
<dbReference type="InterPro" id="IPR016153">
    <property type="entry name" value="Heat_shock_Hsp33_N"/>
</dbReference>
<name>S0FZ09_9BACT</name>
<keyword evidence="2" id="KW-0862">Zinc</keyword>
<reference evidence="6 8" key="1">
    <citation type="journal article" date="2013" name="Genome Announc.">
        <title>Draft Genome Sequence of Desulfotignum phosphitoxidans DSM 13687 Strain FiPS-3.</title>
        <authorList>
            <person name="Poehlein A."/>
            <person name="Daniel R."/>
            <person name="Simeonova D.D."/>
        </authorList>
    </citation>
    <scope>NUCLEOTIDE SEQUENCE [LARGE SCALE GENOMIC DNA]</scope>
    <source>
        <strain evidence="6 8">DSM 13687</strain>
    </source>
</reference>